<feature type="compositionally biased region" description="Basic and acidic residues" evidence="5">
    <location>
        <begin position="368"/>
        <end position="378"/>
    </location>
</feature>
<evidence type="ECO:0000313" key="7">
    <source>
        <dbReference type="Proteomes" id="UP001460270"/>
    </source>
</evidence>
<keyword evidence="4" id="KW-0472">Membrane</keyword>
<evidence type="ECO:0000256" key="1">
    <source>
        <dbReference type="ARBA" id="ARBA00004308"/>
    </source>
</evidence>
<name>A0AAW0N542_9GOBI</name>
<evidence type="ECO:0000256" key="5">
    <source>
        <dbReference type="SAM" id="MobiDB-lite"/>
    </source>
</evidence>
<comment type="caution">
    <text evidence="6">The sequence shown here is derived from an EMBL/GenBank/DDBJ whole genome shotgun (WGS) entry which is preliminary data.</text>
</comment>
<dbReference type="PANTHER" id="PTHR14514:SF4">
    <property type="entry name" value="NESPRIN-2"/>
    <property type="match status" value="1"/>
</dbReference>
<feature type="compositionally biased region" description="Polar residues" evidence="5">
    <location>
        <begin position="379"/>
        <end position="396"/>
    </location>
</feature>
<keyword evidence="3" id="KW-0677">Repeat</keyword>
<reference evidence="7" key="1">
    <citation type="submission" date="2024-04" db="EMBL/GenBank/DDBJ databases">
        <title>Salinicola lusitanus LLJ914,a marine bacterium isolated from the Okinawa Trough.</title>
        <authorList>
            <person name="Li J."/>
        </authorList>
    </citation>
    <scope>NUCLEOTIDE SEQUENCE [LARGE SCALE GENOMIC DNA]</scope>
</reference>
<dbReference type="PANTHER" id="PTHR14514">
    <property type="entry name" value="PKA ANCHORING PROTEIN"/>
    <property type="match status" value="1"/>
</dbReference>
<sequence>MDLCEDLEAQELQSESVLKEVSLVSSVASPQAPEAINRTKEMIHLKREERDKGLLKVLQDEKQSFTEWFQDQQLSVNECFENPESTANVETTIQRLTAFLKSTDPERRLDQLRDQVNRGQKQIPDQNLVEISDFIREQQEEVDTFRTHCQNRLVQMEELLNLLHSLQKQHKSFSEWLQVKEKQAVEPERLKNLLTELQEANVRVTALSDLLTSVRRQGVRGDSLLKDTDNLLQRFRNLETRVQDQVQAQDQTNEKLNRFKAKTEETRKWIRELLQPISFSQTESEPEEVKHKAETILKSRSEGDSKLDDLRLQSQSLLDQDLDQTRSLEVQQWFRDTESSWRSALDQTEETLRTAQTQVQARAQSRAQLDRDLGEFRTRPTQSRAGCQSRRSNCRV</sequence>
<organism evidence="6 7">
    <name type="scientific">Mugilogobius chulae</name>
    <name type="common">yellowstripe goby</name>
    <dbReference type="NCBI Taxonomy" id="88201"/>
    <lineage>
        <taxon>Eukaryota</taxon>
        <taxon>Metazoa</taxon>
        <taxon>Chordata</taxon>
        <taxon>Craniata</taxon>
        <taxon>Vertebrata</taxon>
        <taxon>Euteleostomi</taxon>
        <taxon>Actinopterygii</taxon>
        <taxon>Neopterygii</taxon>
        <taxon>Teleostei</taxon>
        <taxon>Neoteleostei</taxon>
        <taxon>Acanthomorphata</taxon>
        <taxon>Gobiaria</taxon>
        <taxon>Gobiiformes</taxon>
        <taxon>Gobioidei</taxon>
        <taxon>Gobiidae</taxon>
        <taxon>Gobionellinae</taxon>
        <taxon>Mugilogobius</taxon>
    </lineage>
</organism>
<evidence type="ECO:0008006" key="8">
    <source>
        <dbReference type="Google" id="ProtNLM"/>
    </source>
</evidence>
<accession>A0AAW0N542</accession>
<evidence type="ECO:0000256" key="3">
    <source>
        <dbReference type="ARBA" id="ARBA00022737"/>
    </source>
</evidence>
<dbReference type="EMBL" id="JBBPFD010000020">
    <property type="protein sequence ID" value="KAK7884442.1"/>
    <property type="molecule type" value="Genomic_DNA"/>
</dbReference>
<dbReference type="AlphaFoldDB" id="A0AAW0N542"/>
<keyword evidence="2" id="KW-0597">Phosphoprotein</keyword>
<evidence type="ECO:0000256" key="2">
    <source>
        <dbReference type="ARBA" id="ARBA00022553"/>
    </source>
</evidence>
<keyword evidence="7" id="KW-1185">Reference proteome</keyword>
<dbReference type="Proteomes" id="UP001460270">
    <property type="component" value="Unassembled WGS sequence"/>
</dbReference>
<proteinExistence type="predicted"/>
<feature type="region of interest" description="Disordered" evidence="5">
    <location>
        <begin position="363"/>
        <end position="396"/>
    </location>
</feature>
<evidence type="ECO:0000313" key="6">
    <source>
        <dbReference type="EMBL" id="KAK7884442.1"/>
    </source>
</evidence>
<evidence type="ECO:0000256" key="4">
    <source>
        <dbReference type="ARBA" id="ARBA00023136"/>
    </source>
</evidence>
<gene>
    <name evidence="6" type="ORF">WMY93_027565</name>
</gene>
<comment type="subcellular location">
    <subcellularLocation>
        <location evidence="1">Endomembrane system</location>
    </subcellularLocation>
</comment>
<protein>
    <recommendedName>
        <fullName evidence="8">Nesprin-1-like</fullName>
    </recommendedName>
</protein>